<dbReference type="VEuPathDB" id="MicrosporidiaDB:SLOPH_233"/>
<dbReference type="AlphaFoldDB" id="S7W7Y1"/>
<keyword evidence="4" id="KW-1185">Reference proteome</keyword>
<gene>
    <name evidence="3" type="ORF">SLOPH_233</name>
</gene>
<feature type="region of interest" description="Disordered" evidence="1">
    <location>
        <begin position="95"/>
        <end position="143"/>
    </location>
</feature>
<proteinExistence type="predicted"/>
<evidence type="ECO:0000313" key="4">
    <source>
        <dbReference type="Proteomes" id="UP000014978"/>
    </source>
</evidence>
<dbReference type="InParanoid" id="S7W7Y1"/>
<dbReference type="EMBL" id="ATCN01000461">
    <property type="protein sequence ID" value="EPR78975.1"/>
    <property type="molecule type" value="Genomic_DNA"/>
</dbReference>
<accession>S7W7Y1</accession>
<feature type="compositionally biased region" description="Basic and acidic residues" evidence="1">
    <location>
        <begin position="95"/>
        <end position="112"/>
    </location>
</feature>
<reference evidence="4" key="1">
    <citation type="journal article" date="2013" name="PLoS Genet.">
        <title>The genome of Spraguea lophii and the basis of host-microsporidian interactions.</title>
        <authorList>
            <person name="Campbell S.E."/>
            <person name="Williams T.A."/>
            <person name="Yousuf A."/>
            <person name="Soanes D.M."/>
            <person name="Paszkiewicz K.H."/>
            <person name="Williams B.A.P."/>
        </authorList>
    </citation>
    <scope>NUCLEOTIDE SEQUENCE [LARGE SCALE GENOMIC DNA]</scope>
    <source>
        <strain evidence="4">42_110</strain>
    </source>
</reference>
<keyword evidence="2" id="KW-1133">Transmembrane helix</keyword>
<name>S7W7Y1_SPRLO</name>
<keyword evidence="2" id="KW-0812">Transmembrane</keyword>
<evidence type="ECO:0000256" key="2">
    <source>
        <dbReference type="SAM" id="Phobius"/>
    </source>
</evidence>
<dbReference type="HOGENOM" id="CLU_475809_0_0_1"/>
<sequence length="573" mass="66192">MFGMFKSNENYEFDNSSIIADNFILLSYVDTSYGKGLYLLGTDTQKKKFKLIISSSKSKIYKDIALENIVNINPITINNSLVFFVVQDCGDKDGDKNDGMVDGGKDDGDMRDNVNINDNANDNNHTNNNHSNNTNDKHTNTSNTSLTAILNNKTNHINKTYKLGYVEIKENKLYYNSLNKVSNVIPSIIEQNNRVSIIGMYNGECFIKDINGSEYATDWKLGKNHSFSYLRIDDKDIFIFLETKNTGKSINFYTNDKKKIYNSIVIKEDISNFIISDFDSNGIIDIAYITLSGDTPYLVIHMNVNSKKYYEYRRTFKDLGLNDGCAIDGGKFYVIDTTSDGYPDIFIITAKKELRLLKNIQDGNKRKFEYKPLKGEIMHKRNIESICTFKMNGKYAIVVNYNSGEECDLIAYENIMLKNKLRLILNTTRLKRYDLMHYNVTYRFLANDSLRIGYQAIQTSYINLYNYSFIGLGGKNKELMDLEVYVPYKNRKYLIPSRIIPNSELYIQPVKNNDSPRIDLFLTLGEYKYLVAIIMIGILILNMITVLFLCLKEKRRREKIKKEEVNQFNFEAL</sequence>
<protein>
    <submittedName>
        <fullName evidence="3">Uncharacterized protein</fullName>
    </submittedName>
</protein>
<dbReference type="Proteomes" id="UP000014978">
    <property type="component" value="Unassembled WGS sequence"/>
</dbReference>
<evidence type="ECO:0000313" key="3">
    <source>
        <dbReference type="EMBL" id="EPR78975.1"/>
    </source>
</evidence>
<feature type="compositionally biased region" description="Low complexity" evidence="1">
    <location>
        <begin position="113"/>
        <end position="143"/>
    </location>
</feature>
<evidence type="ECO:0000256" key="1">
    <source>
        <dbReference type="SAM" id="MobiDB-lite"/>
    </source>
</evidence>
<comment type="caution">
    <text evidence="3">The sequence shown here is derived from an EMBL/GenBank/DDBJ whole genome shotgun (WGS) entry which is preliminary data.</text>
</comment>
<keyword evidence="2" id="KW-0472">Membrane</keyword>
<feature type="transmembrane region" description="Helical" evidence="2">
    <location>
        <begin position="529"/>
        <end position="551"/>
    </location>
</feature>
<organism evidence="3 4">
    <name type="scientific">Spraguea lophii (strain 42_110)</name>
    <name type="common">Microsporidian parasite</name>
    <dbReference type="NCBI Taxonomy" id="1358809"/>
    <lineage>
        <taxon>Eukaryota</taxon>
        <taxon>Fungi</taxon>
        <taxon>Fungi incertae sedis</taxon>
        <taxon>Microsporidia</taxon>
        <taxon>Spragueidae</taxon>
        <taxon>Spraguea</taxon>
    </lineage>
</organism>